<evidence type="ECO:0000256" key="1">
    <source>
        <dbReference type="ARBA" id="ARBA00011738"/>
    </source>
</evidence>
<dbReference type="PROSITE" id="PS50040">
    <property type="entry name" value="EF1G_C"/>
    <property type="match status" value="1"/>
</dbReference>
<dbReference type="EMBL" id="UXSR01005252">
    <property type="protein sequence ID" value="VDD80332.1"/>
    <property type="molecule type" value="Genomic_DNA"/>
</dbReference>
<organism evidence="8 9">
    <name type="scientific">Mesocestoides corti</name>
    <name type="common">Flatworm</name>
    <dbReference type="NCBI Taxonomy" id="53468"/>
    <lineage>
        <taxon>Eukaryota</taxon>
        <taxon>Metazoa</taxon>
        <taxon>Spiralia</taxon>
        <taxon>Lophotrochozoa</taxon>
        <taxon>Platyhelminthes</taxon>
        <taxon>Cestoda</taxon>
        <taxon>Eucestoda</taxon>
        <taxon>Cyclophyllidea</taxon>
        <taxon>Mesocestoididae</taxon>
        <taxon>Mesocestoides</taxon>
    </lineage>
</organism>
<feature type="domain" description="EF-1-gamma C-terminal" evidence="6">
    <location>
        <begin position="236"/>
        <end position="395"/>
    </location>
</feature>
<dbReference type="InterPro" id="IPR010987">
    <property type="entry name" value="Glutathione-S-Trfase_C-like"/>
</dbReference>
<keyword evidence="2 4" id="KW-0251">Elongation factor</keyword>
<protein>
    <recommendedName>
        <fullName evidence="10">GST C-terminal domain-containing protein</fullName>
    </recommendedName>
</protein>
<dbReference type="CDD" id="cd03181">
    <property type="entry name" value="GST_C_EF1Bgamma_like"/>
    <property type="match status" value="1"/>
</dbReference>
<dbReference type="STRING" id="53468.A0A0R3UGH7"/>
<feature type="compositionally biased region" description="Basic and acidic residues" evidence="5">
    <location>
        <begin position="198"/>
        <end position="222"/>
    </location>
</feature>
<comment type="subunit">
    <text evidence="1">Homodimer.</text>
</comment>
<dbReference type="OrthoDB" id="249703at2759"/>
<feature type="region of interest" description="Disordered" evidence="5">
    <location>
        <begin position="186"/>
        <end position="243"/>
    </location>
</feature>
<evidence type="ECO:0000259" key="6">
    <source>
        <dbReference type="PROSITE" id="PS50040"/>
    </source>
</evidence>
<evidence type="ECO:0008006" key="10">
    <source>
        <dbReference type="Google" id="ProtNLM"/>
    </source>
</evidence>
<dbReference type="SUPFAM" id="SSF89942">
    <property type="entry name" value="eEF1-gamma domain"/>
    <property type="match status" value="1"/>
</dbReference>
<proteinExistence type="predicted"/>
<dbReference type="Pfam" id="PF00647">
    <property type="entry name" value="EF1G"/>
    <property type="match status" value="1"/>
</dbReference>
<dbReference type="FunFam" id="1.20.1050.10:FF:000006">
    <property type="entry name" value="Elongation factor 1 gamma"/>
    <property type="match status" value="1"/>
</dbReference>
<dbReference type="Pfam" id="PF00043">
    <property type="entry name" value="GST_C"/>
    <property type="match status" value="1"/>
</dbReference>
<evidence type="ECO:0000256" key="5">
    <source>
        <dbReference type="SAM" id="MobiDB-lite"/>
    </source>
</evidence>
<dbReference type="InterPro" id="IPR004046">
    <property type="entry name" value="GST_C"/>
</dbReference>
<sequence>MVVSGKIYAPPHYHKALRAQLAAAYSGASVELIEYSPGESSLPSDLKNCPADVAPLFCGEHEQYVTQWANFTDRILMPSVAAWLYPILGATKCNRQVLTKAQDNIKKALTFLNDLLSSKAFLVGEHITQADLTLFSVLQVLFEHLLDEGARSTYPNVVRWFTAVANQPEVKKVVGEVKLCAKTPVFNPKHAQKQQHQKGGEKKEDKKKQEPKKKEQKPEKPTGGDSGEDEGPPKPSKNPVANLPAGTFNYDEFKKVYSNEDIQSVALPFFWEKFDPTTDSIWYCEYNYPEELKMTFMSANLIRGMFQRLEKMQKYSFAVMNVYGENNKSTIGGVWVWRGTGLIFDLSPDLQVDYESYTWTKLDPEAPDTRARIAPYFCRSDRCDGKEVAETCVFK</sequence>
<dbReference type="Proteomes" id="UP000267029">
    <property type="component" value="Unassembled WGS sequence"/>
</dbReference>
<feature type="domain" description="GST C-terminal" evidence="7">
    <location>
        <begin position="58"/>
        <end position="185"/>
    </location>
</feature>
<dbReference type="SMART" id="SM01183">
    <property type="entry name" value="EF1G"/>
    <property type="match status" value="1"/>
</dbReference>
<dbReference type="InterPro" id="IPR036282">
    <property type="entry name" value="Glutathione-S-Trfase_C_sf"/>
</dbReference>
<dbReference type="FunFam" id="3.30.70.1010:FF:000001">
    <property type="entry name" value="Elongation factor 1-gamma 1"/>
    <property type="match status" value="1"/>
</dbReference>
<dbReference type="GO" id="GO:0003746">
    <property type="term" value="F:translation elongation factor activity"/>
    <property type="evidence" value="ECO:0007669"/>
    <property type="project" value="UniProtKB-UniRule"/>
</dbReference>
<dbReference type="Gene3D" id="3.30.70.1010">
    <property type="entry name" value="Translation elongation factor EF1B, gamma chain, conserved domain"/>
    <property type="match status" value="1"/>
</dbReference>
<dbReference type="PANTHER" id="PTHR43986:SF1">
    <property type="entry name" value="ELONGATION FACTOR 1-GAMMA"/>
    <property type="match status" value="1"/>
</dbReference>
<accession>A0A0R3UGH7</accession>
<dbReference type="InterPro" id="IPR001662">
    <property type="entry name" value="EF1B_G_C"/>
</dbReference>
<gene>
    <name evidence="8" type="ORF">MCOS_LOCUS6335</name>
</gene>
<evidence type="ECO:0000256" key="2">
    <source>
        <dbReference type="ARBA" id="ARBA00022768"/>
    </source>
</evidence>
<dbReference type="SUPFAM" id="SSF47616">
    <property type="entry name" value="GST C-terminal domain-like"/>
    <property type="match status" value="1"/>
</dbReference>
<evidence type="ECO:0000313" key="9">
    <source>
        <dbReference type="Proteomes" id="UP000267029"/>
    </source>
</evidence>
<keyword evidence="9" id="KW-1185">Reference proteome</keyword>
<dbReference type="GO" id="GO:0005737">
    <property type="term" value="C:cytoplasm"/>
    <property type="evidence" value="ECO:0007669"/>
    <property type="project" value="TreeGrafter"/>
</dbReference>
<dbReference type="PANTHER" id="PTHR43986">
    <property type="entry name" value="ELONGATION FACTOR 1-GAMMA"/>
    <property type="match status" value="1"/>
</dbReference>
<dbReference type="AlphaFoldDB" id="A0A0R3UGH7"/>
<evidence type="ECO:0000256" key="3">
    <source>
        <dbReference type="ARBA" id="ARBA00022917"/>
    </source>
</evidence>
<dbReference type="InterPro" id="IPR050802">
    <property type="entry name" value="EF-GSTs"/>
</dbReference>
<name>A0A0R3UGH7_MESCO</name>
<dbReference type="PROSITE" id="PS50405">
    <property type="entry name" value="GST_CTER"/>
    <property type="match status" value="1"/>
</dbReference>
<keyword evidence="3 4" id="KW-0648">Protein biosynthesis</keyword>
<evidence type="ECO:0000259" key="7">
    <source>
        <dbReference type="PROSITE" id="PS50405"/>
    </source>
</evidence>
<evidence type="ECO:0000313" key="8">
    <source>
        <dbReference type="EMBL" id="VDD80332.1"/>
    </source>
</evidence>
<dbReference type="GO" id="GO:0005634">
    <property type="term" value="C:nucleus"/>
    <property type="evidence" value="ECO:0007669"/>
    <property type="project" value="TreeGrafter"/>
</dbReference>
<dbReference type="Gene3D" id="1.20.1050.10">
    <property type="match status" value="1"/>
</dbReference>
<evidence type="ECO:0000256" key="4">
    <source>
        <dbReference type="PROSITE-ProRule" id="PRU00519"/>
    </source>
</evidence>
<reference evidence="8 9" key="1">
    <citation type="submission" date="2018-10" db="EMBL/GenBank/DDBJ databases">
        <authorList>
            <consortium name="Pathogen Informatics"/>
        </authorList>
    </citation>
    <scope>NUCLEOTIDE SEQUENCE [LARGE SCALE GENOMIC DNA]</scope>
</reference>
<dbReference type="InterPro" id="IPR036433">
    <property type="entry name" value="EF1B_G_C_sf"/>
</dbReference>